<feature type="region of interest" description="Disordered" evidence="1">
    <location>
        <begin position="81"/>
        <end position="114"/>
    </location>
</feature>
<evidence type="ECO:0000313" key="3">
    <source>
        <dbReference type="Proteomes" id="UP001143509"/>
    </source>
</evidence>
<proteinExistence type="predicted"/>
<protein>
    <submittedName>
        <fullName evidence="2">HNH endonuclease</fullName>
    </submittedName>
</protein>
<sequence length="114" mass="13007">MVRDFRSAKAVLYRSLYKTARWKRTRLGQLADEPLCRMCKAQGRITLATVCDHIDPKTKETPEGFFAGPFQSLCDDPRYRCHSSRKQQQETKGYSGELGTDGTPVDPLHPFNRA</sequence>
<dbReference type="GO" id="GO:0004519">
    <property type="term" value="F:endonuclease activity"/>
    <property type="evidence" value="ECO:0007669"/>
    <property type="project" value="UniProtKB-KW"/>
</dbReference>
<dbReference type="Proteomes" id="UP001143509">
    <property type="component" value="Unassembled WGS sequence"/>
</dbReference>
<evidence type="ECO:0000256" key="1">
    <source>
        <dbReference type="SAM" id="MobiDB-lite"/>
    </source>
</evidence>
<reference evidence="2" key="1">
    <citation type="journal article" date="2014" name="Int. J. Syst. Evol. Microbiol.">
        <title>Complete genome of a new Firmicutes species belonging to the dominant human colonic microbiota ('Ruminococcus bicirculans') reveals two chromosomes and a selective capacity to utilize plant glucans.</title>
        <authorList>
            <consortium name="NISC Comparative Sequencing Program"/>
            <person name="Wegmann U."/>
            <person name="Louis P."/>
            <person name="Goesmann A."/>
            <person name="Henrissat B."/>
            <person name="Duncan S.H."/>
            <person name="Flint H.J."/>
        </authorList>
    </citation>
    <scope>NUCLEOTIDE SEQUENCE</scope>
    <source>
        <strain evidence="2">VKM B-1499</strain>
    </source>
</reference>
<reference evidence="2" key="2">
    <citation type="submission" date="2023-01" db="EMBL/GenBank/DDBJ databases">
        <authorList>
            <person name="Sun Q."/>
            <person name="Evtushenko L."/>
        </authorList>
    </citation>
    <scope>NUCLEOTIDE SEQUENCE</scope>
    <source>
        <strain evidence="2">VKM B-1499</strain>
    </source>
</reference>
<accession>A0ABQ5TAS6</accession>
<name>A0ABQ5TAS6_9CAUL</name>
<keyword evidence="2" id="KW-0378">Hydrolase</keyword>
<keyword evidence="2" id="KW-0255">Endonuclease</keyword>
<dbReference type="RefSeq" id="WP_271165697.1">
    <property type="nucleotide sequence ID" value="NZ_BSFD01000009.1"/>
</dbReference>
<keyword evidence="3" id="KW-1185">Reference proteome</keyword>
<gene>
    <name evidence="2" type="ORF">GCM10017620_24750</name>
</gene>
<dbReference type="EMBL" id="BSFD01000009">
    <property type="protein sequence ID" value="GLK49502.1"/>
    <property type="molecule type" value="Genomic_DNA"/>
</dbReference>
<comment type="caution">
    <text evidence="2">The sequence shown here is derived from an EMBL/GenBank/DDBJ whole genome shotgun (WGS) entry which is preliminary data.</text>
</comment>
<keyword evidence="2" id="KW-0540">Nuclease</keyword>
<evidence type="ECO:0000313" key="2">
    <source>
        <dbReference type="EMBL" id="GLK49502.1"/>
    </source>
</evidence>
<organism evidence="2 3">
    <name type="scientific">Brevundimonas intermedia</name>
    <dbReference type="NCBI Taxonomy" id="74315"/>
    <lineage>
        <taxon>Bacteria</taxon>
        <taxon>Pseudomonadati</taxon>
        <taxon>Pseudomonadota</taxon>
        <taxon>Alphaproteobacteria</taxon>
        <taxon>Caulobacterales</taxon>
        <taxon>Caulobacteraceae</taxon>
        <taxon>Brevundimonas</taxon>
    </lineage>
</organism>